<evidence type="ECO:0000313" key="1">
    <source>
        <dbReference type="EMBL" id="CAB3366847.1"/>
    </source>
</evidence>
<sequence>MTGHAPLCVILTPYSSSREREIRSECGGVCFSRDRTHTDTVRVSCQEVYLEAVVSAKPNVHVVGRISTSDLVPDGAVEHDNRHAGAGRRLLDIAEAHSGIATASCSRSEGQDVAGRRRAEHADAAVVAQTPAQQGQTQGFEQDVGSPLRLRHGKSSFHRLGPRSSSRSKVFRAQFRRILSGFYPSINSVICFCRKRIGIEMSSIRI</sequence>
<reference evidence="1 2" key="1">
    <citation type="submission" date="2020-04" db="EMBL/GenBank/DDBJ databases">
        <authorList>
            <person name="Alioto T."/>
            <person name="Alioto T."/>
            <person name="Gomez Garrido J."/>
        </authorList>
    </citation>
    <scope>NUCLEOTIDE SEQUENCE [LARGE SCALE GENOMIC DNA]</scope>
</reference>
<accession>A0A8S1CBD3</accession>
<keyword evidence="2" id="KW-1185">Reference proteome</keyword>
<evidence type="ECO:0000313" key="2">
    <source>
        <dbReference type="Proteomes" id="UP000494165"/>
    </source>
</evidence>
<proteinExistence type="predicted"/>
<dbReference type="OrthoDB" id="61124at2759"/>
<dbReference type="Proteomes" id="UP000494165">
    <property type="component" value="Unassembled WGS sequence"/>
</dbReference>
<comment type="caution">
    <text evidence="1">The sequence shown here is derived from an EMBL/GenBank/DDBJ whole genome shotgun (WGS) entry which is preliminary data.</text>
</comment>
<gene>
    <name evidence="1" type="ORF">CLODIP_2_CD13394</name>
</gene>
<name>A0A8S1CBD3_9INSE</name>
<organism evidence="1 2">
    <name type="scientific">Cloeon dipterum</name>
    <dbReference type="NCBI Taxonomy" id="197152"/>
    <lineage>
        <taxon>Eukaryota</taxon>
        <taxon>Metazoa</taxon>
        <taxon>Ecdysozoa</taxon>
        <taxon>Arthropoda</taxon>
        <taxon>Hexapoda</taxon>
        <taxon>Insecta</taxon>
        <taxon>Pterygota</taxon>
        <taxon>Palaeoptera</taxon>
        <taxon>Ephemeroptera</taxon>
        <taxon>Pisciforma</taxon>
        <taxon>Baetidae</taxon>
        <taxon>Cloeon</taxon>
    </lineage>
</organism>
<dbReference type="AlphaFoldDB" id="A0A8S1CBD3"/>
<dbReference type="EMBL" id="CADEPI010000027">
    <property type="protein sequence ID" value="CAB3366847.1"/>
    <property type="molecule type" value="Genomic_DNA"/>
</dbReference>
<protein>
    <submittedName>
        <fullName evidence="1">Uncharacterized protein</fullName>
    </submittedName>
</protein>